<keyword evidence="2" id="KW-1185">Reference proteome</keyword>
<name>A0ACC3A0Z4_9EURO</name>
<dbReference type="Proteomes" id="UP001172386">
    <property type="component" value="Unassembled WGS sequence"/>
</dbReference>
<reference evidence="1" key="1">
    <citation type="submission" date="2022-10" db="EMBL/GenBank/DDBJ databases">
        <title>Culturing micro-colonial fungi from biological soil crusts in the Mojave desert and describing Neophaeococcomyces mojavensis, and introducing the new genera and species Taxawa tesnikishii.</title>
        <authorList>
            <person name="Kurbessoian T."/>
            <person name="Stajich J.E."/>
        </authorList>
    </citation>
    <scope>NUCLEOTIDE SEQUENCE</scope>
    <source>
        <strain evidence="1">JES_112</strain>
    </source>
</reference>
<evidence type="ECO:0000313" key="1">
    <source>
        <dbReference type="EMBL" id="KAJ9653781.1"/>
    </source>
</evidence>
<gene>
    <name evidence="1" type="ORF">H2198_007070</name>
</gene>
<accession>A0ACC3A0Z4</accession>
<protein>
    <submittedName>
        <fullName evidence="1">Uncharacterized protein</fullName>
    </submittedName>
</protein>
<evidence type="ECO:0000313" key="2">
    <source>
        <dbReference type="Proteomes" id="UP001172386"/>
    </source>
</evidence>
<proteinExistence type="predicted"/>
<organism evidence="1 2">
    <name type="scientific">Neophaeococcomyces mojaviensis</name>
    <dbReference type="NCBI Taxonomy" id="3383035"/>
    <lineage>
        <taxon>Eukaryota</taxon>
        <taxon>Fungi</taxon>
        <taxon>Dikarya</taxon>
        <taxon>Ascomycota</taxon>
        <taxon>Pezizomycotina</taxon>
        <taxon>Eurotiomycetes</taxon>
        <taxon>Chaetothyriomycetidae</taxon>
        <taxon>Chaetothyriales</taxon>
        <taxon>Chaetothyriales incertae sedis</taxon>
        <taxon>Neophaeococcomyces</taxon>
    </lineage>
</organism>
<comment type="caution">
    <text evidence="1">The sequence shown here is derived from an EMBL/GenBank/DDBJ whole genome shotgun (WGS) entry which is preliminary data.</text>
</comment>
<dbReference type="EMBL" id="JAPDRQ010000141">
    <property type="protein sequence ID" value="KAJ9653781.1"/>
    <property type="molecule type" value="Genomic_DNA"/>
</dbReference>
<sequence length="851" mass="94935">METHAEEATKAVTSAERKLQNALDQKEPDYAAFEPLLEKLRVRSGNLALLTLTSDHSAEKIESRLWDFHVKVNGKFKPHLKSFREGAGKKKHVERRKAHKLYTEFIKGSQRFYRAYVERLTANFTNIPKVEAIARRLATEALATQPQKTATDEQRETLEKSCKQCIIRLGDLSRWRETELRPNEWNWGPAKGYYNLALTLDPAEGTCYNQLAVIALNADDHLGAVYYLYRATAAAKPFPTAPDNLKVEFEKVLKIRVEESYGMVDKSDDTIVSTLEKRFLAFHANCFARPYDFVAFQQRATDILGMITLCFQVEAKTGGFGRFMYRATLINMAAENLAKTGIEKPATLKKLTADKLAQEIERNCQSYFLFQRFNLMFFQALLKVLARELGEPAPEGQDLSDLSRLSPAVAKVLPHLRQYSSWLLSHMRELVETKYKSSRKLLEHVAKTYAQALNLLRSNIDVFASSQISYLLAEDEQTLSFSAYSPIVFKWRYQNPDGTVKSVRPVAAEVKDLDEQVHLAETHLRATDLVVDALRLLKHQDDLNLTVVPLALENAQFVERELPEAELPQPPPSPPKKLWRSSKAHARGPSLNGNTDSPGKAVPENADFVQGQSATNSEVEMTDVTAVPKEKPVNGSSRAQVMELTGAMHTAVGEMPATLNSSSVTFGTPAQPTAGMTAMDLVRQMQRSSVGSPASQRSPDSGKKFSQPAALPSVYNTPFAPTNSEQAQLSPRVDINQKRSPSFHTPGISSSALFQEQLARQQQEIQQRTSPQLPFQPTPSWDTFGQTPTGMNSMLHAFEHNKTRTPSPYASNHAQVDGRSPQPRYTSNPAPFGVIGQARPMSRGTPTSGQS</sequence>